<feature type="transmembrane region" description="Helical" evidence="10">
    <location>
        <begin position="640"/>
        <end position="658"/>
    </location>
</feature>
<evidence type="ECO:0000256" key="2">
    <source>
        <dbReference type="ARBA" id="ARBA00005982"/>
    </source>
</evidence>
<evidence type="ECO:0000256" key="1">
    <source>
        <dbReference type="ARBA" id="ARBA00004141"/>
    </source>
</evidence>
<evidence type="ECO:0000256" key="3">
    <source>
        <dbReference type="ARBA" id="ARBA00022448"/>
    </source>
</evidence>
<dbReference type="OrthoDB" id="8904098at2759"/>
<feature type="transmembrane region" description="Helical" evidence="10">
    <location>
        <begin position="121"/>
        <end position="140"/>
    </location>
</feature>
<feature type="transmembrane region" description="Helical" evidence="10">
    <location>
        <begin position="354"/>
        <end position="371"/>
    </location>
</feature>
<evidence type="ECO:0000256" key="7">
    <source>
        <dbReference type="ARBA" id="ARBA00022989"/>
    </source>
</evidence>
<keyword evidence="12" id="KW-1185">Reference proteome</keyword>
<dbReference type="FunFam" id="1.20.1250.20:FF:000049">
    <property type="entry name" value="Solute carrier family 15 member 2"/>
    <property type="match status" value="1"/>
</dbReference>
<evidence type="ECO:0000313" key="11">
    <source>
        <dbReference type="EMBL" id="CAH1390406.1"/>
    </source>
</evidence>
<keyword evidence="5" id="KW-0571">Peptide transport</keyword>
<keyword evidence="7 10" id="KW-1133">Transmembrane helix</keyword>
<dbReference type="Proteomes" id="UP001152798">
    <property type="component" value="Chromosome 1"/>
</dbReference>
<feature type="transmembrane region" description="Helical" evidence="10">
    <location>
        <begin position="320"/>
        <end position="342"/>
    </location>
</feature>
<evidence type="ECO:0000256" key="5">
    <source>
        <dbReference type="ARBA" id="ARBA00022856"/>
    </source>
</evidence>
<dbReference type="GO" id="GO:0022857">
    <property type="term" value="F:transmembrane transporter activity"/>
    <property type="evidence" value="ECO:0007669"/>
    <property type="project" value="InterPro"/>
</dbReference>
<feature type="transmembrane region" description="Helical" evidence="10">
    <location>
        <begin position="611"/>
        <end position="634"/>
    </location>
</feature>
<sequence length="684" mass="76227">MTAESQMDVADEAPEKKLKYPKSVFFIISNEFCERFSYYGMRGVLPLYLKNSLKYNENSSTIIYHVFVMLCYFTPVFGGIMADAWIGKYKTILYVSLLYAAGNIVLSVGSVEGLTLPHKELSLLGLFMIAVGTGGIKPCVSSFGGDQFVIPQQERELQRFFSVFYFSINAGSVISSFLTPMLRQYHCLGSDTDCYPLAFGLPAALMVAAVIFFVLGSPMYKNIKPQGNIVLDVGGCVGHAVVRKIKSKEKKNNWLDYADDKYDSKLIADIKVLMSLIVLFSPTIVFWALYEQQGDKWTFQASRMNGDLGWYTIIPDQMQTLNAVLVLVFIPLFEYIVYPILAKMRLVRTSLQKLIWGGFLAAIAFVVSGILELKIKENEPLLPSSGQSELLLYNTFNCPAKVDGIGNTININPLGFTDINGIPAKSTNITITSECAGSWSGNIELQDEEVSSYLILKETNITTFLLNQKGSSEMLKSDSTSPKLKILYSGSNQLSILMKNTDNIMNIVVESGKHQSKMNDMPLSGKYSITVNGKQIEDVYLSQGGVYILMLEDGANAMVSQLLIIVQPNSINMLWQIPQYIIITAAEIMFSITGIEFSYSESPESMRSVISSLWLLTDSFGNIIVLVIAGFKMANEAIEMFIYAVLMAVTMLVFIYLARRYTISKKKALELEEDSIVLEEQTKI</sequence>
<keyword evidence="6" id="KW-0653">Protein transport</keyword>
<dbReference type="InterPro" id="IPR036259">
    <property type="entry name" value="MFS_trans_sf"/>
</dbReference>
<feature type="transmembrane region" description="Helical" evidence="10">
    <location>
        <begin position="580"/>
        <end position="599"/>
    </location>
</feature>
<dbReference type="SUPFAM" id="SSF103473">
    <property type="entry name" value="MFS general substrate transporter"/>
    <property type="match status" value="2"/>
</dbReference>
<dbReference type="InterPro" id="IPR000109">
    <property type="entry name" value="POT_fam"/>
</dbReference>
<name>A0A9P0H0K8_NEZVI</name>
<protein>
    <recommendedName>
        <fullName evidence="9">Oligopeptide transporter 1</fullName>
    </recommendedName>
</protein>
<evidence type="ECO:0000256" key="4">
    <source>
        <dbReference type="ARBA" id="ARBA00022692"/>
    </source>
</evidence>
<accession>A0A9P0H0K8</accession>
<dbReference type="EMBL" id="OV725077">
    <property type="protein sequence ID" value="CAH1390406.1"/>
    <property type="molecule type" value="Genomic_DNA"/>
</dbReference>
<feature type="transmembrane region" description="Helical" evidence="10">
    <location>
        <begin position="160"/>
        <end position="178"/>
    </location>
</feature>
<dbReference type="PANTHER" id="PTHR11654">
    <property type="entry name" value="OLIGOPEPTIDE TRANSPORTER-RELATED"/>
    <property type="match status" value="1"/>
</dbReference>
<keyword evidence="4 10" id="KW-0812">Transmembrane</keyword>
<evidence type="ECO:0000256" key="6">
    <source>
        <dbReference type="ARBA" id="ARBA00022927"/>
    </source>
</evidence>
<feature type="transmembrane region" description="Helical" evidence="10">
    <location>
        <begin position="198"/>
        <end position="216"/>
    </location>
</feature>
<dbReference type="PROSITE" id="PS01022">
    <property type="entry name" value="PTR2_1"/>
    <property type="match status" value="1"/>
</dbReference>
<keyword evidence="3" id="KW-0813">Transport</keyword>
<dbReference type="InterPro" id="IPR018456">
    <property type="entry name" value="PTR2_symporter_CS"/>
</dbReference>
<dbReference type="GO" id="GO:0015031">
    <property type="term" value="P:protein transport"/>
    <property type="evidence" value="ECO:0007669"/>
    <property type="project" value="UniProtKB-KW"/>
</dbReference>
<comment type="similarity">
    <text evidence="2">Belongs to the major facilitator superfamily. Proton-dependent oligopeptide transporter (POT/PTR) (TC 2.A.17) family.</text>
</comment>
<evidence type="ECO:0000313" key="12">
    <source>
        <dbReference type="Proteomes" id="UP001152798"/>
    </source>
</evidence>
<dbReference type="GO" id="GO:0016020">
    <property type="term" value="C:membrane"/>
    <property type="evidence" value="ECO:0007669"/>
    <property type="project" value="UniProtKB-SubCell"/>
</dbReference>
<keyword evidence="8 10" id="KW-0472">Membrane</keyword>
<feature type="transmembrane region" description="Helical" evidence="10">
    <location>
        <begin position="92"/>
        <end position="109"/>
    </location>
</feature>
<dbReference type="Pfam" id="PF00854">
    <property type="entry name" value="PTR2"/>
    <property type="match status" value="2"/>
</dbReference>
<evidence type="ECO:0000256" key="9">
    <source>
        <dbReference type="ARBA" id="ARBA00078114"/>
    </source>
</evidence>
<dbReference type="GO" id="GO:0006857">
    <property type="term" value="P:oligopeptide transport"/>
    <property type="evidence" value="ECO:0007669"/>
    <property type="project" value="InterPro"/>
</dbReference>
<dbReference type="AlphaFoldDB" id="A0A9P0H0K8"/>
<feature type="transmembrane region" description="Helical" evidence="10">
    <location>
        <begin position="62"/>
        <end position="80"/>
    </location>
</feature>
<gene>
    <name evidence="11" type="ORF">NEZAVI_LOCUS1614</name>
</gene>
<proteinExistence type="inferred from homology"/>
<evidence type="ECO:0000256" key="10">
    <source>
        <dbReference type="SAM" id="Phobius"/>
    </source>
</evidence>
<feature type="transmembrane region" description="Helical" evidence="10">
    <location>
        <begin position="272"/>
        <end position="290"/>
    </location>
</feature>
<organism evidence="11 12">
    <name type="scientific">Nezara viridula</name>
    <name type="common">Southern green stink bug</name>
    <name type="synonym">Cimex viridulus</name>
    <dbReference type="NCBI Taxonomy" id="85310"/>
    <lineage>
        <taxon>Eukaryota</taxon>
        <taxon>Metazoa</taxon>
        <taxon>Ecdysozoa</taxon>
        <taxon>Arthropoda</taxon>
        <taxon>Hexapoda</taxon>
        <taxon>Insecta</taxon>
        <taxon>Pterygota</taxon>
        <taxon>Neoptera</taxon>
        <taxon>Paraneoptera</taxon>
        <taxon>Hemiptera</taxon>
        <taxon>Heteroptera</taxon>
        <taxon>Panheteroptera</taxon>
        <taxon>Pentatomomorpha</taxon>
        <taxon>Pentatomoidea</taxon>
        <taxon>Pentatomidae</taxon>
        <taxon>Pentatominae</taxon>
        <taxon>Nezara</taxon>
    </lineage>
</organism>
<reference evidence="11" key="1">
    <citation type="submission" date="2022-01" db="EMBL/GenBank/DDBJ databases">
        <authorList>
            <person name="King R."/>
        </authorList>
    </citation>
    <scope>NUCLEOTIDE SEQUENCE</scope>
</reference>
<evidence type="ECO:0000256" key="8">
    <source>
        <dbReference type="ARBA" id="ARBA00023136"/>
    </source>
</evidence>
<dbReference type="Gene3D" id="1.20.1250.20">
    <property type="entry name" value="MFS general substrate transporter like domains"/>
    <property type="match status" value="2"/>
</dbReference>
<comment type="subcellular location">
    <subcellularLocation>
        <location evidence="1">Membrane</location>
        <topology evidence="1">Multi-pass membrane protein</topology>
    </subcellularLocation>
</comment>
<dbReference type="CDD" id="cd17347">
    <property type="entry name" value="MFS_SLC15A1_2_like"/>
    <property type="match status" value="1"/>
</dbReference>